<feature type="transmembrane region" description="Helical" evidence="1">
    <location>
        <begin position="50"/>
        <end position="71"/>
    </location>
</feature>
<dbReference type="VEuPathDB" id="ToxoDB:TGFOU_272905"/>
<comment type="caution">
    <text evidence="2">The sequence shown here is derived from an EMBL/GenBank/DDBJ whole genome shotgun (WGS) entry which is preliminary data.</text>
</comment>
<dbReference type="AlphaFoldDB" id="A0A086L0L3"/>
<dbReference type="OrthoDB" id="10301840at2759"/>
<dbReference type="Proteomes" id="UP000028838">
    <property type="component" value="Unassembled WGS sequence"/>
</dbReference>
<gene>
    <name evidence="2" type="ORF">TGFOU_272905</name>
</gene>
<sequence>MKESHGNSKRQVGAKDTLDLFSWAFENRTMTGTFASVHEKLACLSTRCIFAFWNVWPFLIVFMMISFSLGLTHTGELLPGGVLGGLLMYAVLGLCLASPLLIQHKGKFARRRFSLAHRPEVC</sequence>
<protein>
    <submittedName>
        <fullName evidence="2">Putative transmembrane protein</fullName>
    </submittedName>
</protein>
<proteinExistence type="predicted"/>
<keyword evidence="1" id="KW-0472">Membrane</keyword>
<dbReference type="EMBL" id="AEYH02001484">
    <property type="protein sequence ID" value="KFG50181.1"/>
    <property type="molecule type" value="Genomic_DNA"/>
</dbReference>
<feature type="transmembrane region" description="Helical" evidence="1">
    <location>
        <begin position="77"/>
        <end position="102"/>
    </location>
</feature>
<evidence type="ECO:0000313" key="3">
    <source>
        <dbReference type="Proteomes" id="UP000028838"/>
    </source>
</evidence>
<evidence type="ECO:0000256" key="1">
    <source>
        <dbReference type="SAM" id="Phobius"/>
    </source>
</evidence>
<keyword evidence="1" id="KW-1133">Transmembrane helix</keyword>
<keyword evidence="1 2" id="KW-0812">Transmembrane</keyword>
<reference evidence="2 3" key="1">
    <citation type="submission" date="2014-07" db="EMBL/GenBank/DDBJ databases">
        <authorList>
            <person name="Sibley D."/>
            <person name="Venepally P."/>
            <person name="Karamycheva S."/>
            <person name="Hadjithomas M."/>
            <person name="Khan A."/>
            <person name="Brunk B."/>
            <person name="Roos D."/>
            <person name="Caler E."/>
            <person name="Lorenzi H."/>
        </authorList>
    </citation>
    <scope>NUCLEOTIDE SEQUENCE [LARGE SCALE GENOMIC DNA]</scope>
    <source>
        <strain evidence="2 3">FOU</strain>
    </source>
</reference>
<name>A0A086L0L3_TOXGO</name>
<accession>A0A086L0L3</accession>
<evidence type="ECO:0000313" key="2">
    <source>
        <dbReference type="EMBL" id="KFG50181.1"/>
    </source>
</evidence>
<organism evidence="2 3">
    <name type="scientific">Toxoplasma gondii FOU</name>
    <dbReference type="NCBI Taxonomy" id="943167"/>
    <lineage>
        <taxon>Eukaryota</taxon>
        <taxon>Sar</taxon>
        <taxon>Alveolata</taxon>
        <taxon>Apicomplexa</taxon>
        <taxon>Conoidasida</taxon>
        <taxon>Coccidia</taxon>
        <taxon>Eucoccidiorida</taxon>
        <taxon>Eimeriorina</taxon>
        <taxon>Sarcocystidae</taxon>
        <taxon>Toxoplasma</taxon>
    </lineage>
</organism>